<protein>
    <recommendedName>
        <fullName evidence="4">Lipoprotein</fullName>
    </recommendedName>
</protein>
<keyword evidence="1" id="KW-0732">Signal</keyword>
<sequence length="235" mass="24798">MTPGPNPAVLIALTAMALAGCASKPPPAAEPPAGMQAPNSQLEHCRRSLGTLILVEQERQPWLNRIGRDAELPGPLPLLRLMVRASNCFTLADKASTLSERPLTSADYTATPSLSFPDEATAARIGSLRDVAPQPATLLTLTDNRSGTELAAAQGSASHWRFGAAGGFFNGGFAQADGYTRTPQGKLLMAALMDSYNQMVRSLKRHTACTAAARLADAGGLRTSRAAHPDPRRSQ</sequence>
<reference evidence="2 3" key="1">
    <citation type="submission" date="2020-11" db="EMBL/GenBank/DDBJ databases">
        <authorList>
            <person name="Sun Q."/>
        </authorList>
    </citation>
    <scope>NUCLEOTIDE SEQUENCE [LARGE SCALE GENOMIC DNA]</scope>
    <source>
        <strain evidence="2 3">P8398</strain>
    </source>
</reference>
<evidence type="ECO:0000256" key="1">
    <source>
        <dbReference type="SAM" id="SignalP"/>
    </source>
</evidence>
<organism evidence="2 3">
    <name type="scientific">Massilia antarctica</name>
    <dbReference type="NCBI Taxonomy" id="2765360"/>
    <lineage>
        <taxon>Bacteria</taxon>
        <taxon>Pseudomonadati</taxon>
        <taxon>Pseudomonadota</taxon>
        <taxon>Betaproteobacteria</taxon>
        <taxon>Burkholderiales</taxon>
        <taxon>Oxalobacteraceae</taxon>
        <taxon>Telluria group</taxon>
        <taxon>Massilia</taxon>
    </lineage>
</organism>
<keyword evidence="3" id="KW-1185">Reference proteome</keyword>
<dbReference type="EMBL" id="CP065053">
    <property type="protein sequence ID" value="QPI51235.1"/>
    <property type="molecule type" value="Genomic_DNA"/>
</dbReference>
<feature type="chain" id="PRO_5047160644" description="Lipoprotein" evidence="1">
    <location>
        <begin position="29"/>
        <end position="235"/>
    </location>
</feature>
<evidence type="ECO:0008006" key="4">
    <source>
        <dbReference type="Google" id="ProtNLM"/>
    </source>
</evidence>
<gene>
    <name evidence="2" type="ORF">IV454_06835</name>
</gene>
<feature type="signal peptide" evidence="1">
    <location>
        <begin position="1"/>
        <end position="28"/>
    </location>
</feature>
<dbReference type="Proteomes" id="UP000662888">
    <property type="component" value="Chromosome"/>
</dbReference>
<accession>A0AA48WHD8</accession>
<evidence type="ECO:0000313" key="3">
    <source>
        <dbReference type="Proteomes" id="UP000662888"/>
    </source>
</evidence>
<proteinExistence type="predicted"/>
<dbReference type="RefSeq" id="WP_206090853.1">
    <property type="nucleotide sequence ID" value="NZ_CP065053.1"/>
</dbReference>
<evidence type="ECO:0000313" key="2">
    <source>
        <dbReference type="EMBL" id="QPI51235.1"/>
    </source>
</evidence>
<name>A0AA48WHD8_9BURK</name>